<evidence type="ECO:0000256" key="5">
    <source>
        <dbReference type="ARBA" id="ARBA00022824"/>
    </source>
</evidence>
<dbReference type="GO" id="GO:0005789">
    <property type="term" value="C:endoplasmic reticulum membrane"/>
    <property type="evidence" value="ECO:0007669"/>
    <property type="project" value="UniProtKB-SubCell"/>
</dbReference>
<keyword evidence="7 8" id="KW-0472">Membrane</keyword>
<proteinExistence type="predicted"/>
<feature type="transmembrane region" description="Helical" evidence="8">
    <location>
        <begin position="12"/>
        <end position="31"/>
    </location>
</feature>
<evidence type="ECO:0000313" key="10">
    <source>
        <dbReference type="Proteomes" id="UP000734854"/>
    </source>
</evidence>
<sequence>MSFVLIVRRKYGPELLLVVSSAYIWLAFMSLQPHKEERCIYLMYPLICIVATAIIDSFPDLFRNKYAMDDSLIVTITKGLRPIFLGLILCASNSCTFSILNEYSAPLEIYKHLGHHDVIGNGKFFYFILN</sequence>
<dbReference type="Pfam" id="PF03901">
    <property type="entry name" value="Glyco_transf_22"/>
    <property type="match status" value="1"/>
</dbReference>
<evidence type="ECO:0000256" key="2">
    <source>
        <dbReference type="ARBA" id="ARBA00022676"/>
    </source>
</evidence>
<dbReference type="UniPathway" id="UPA00378"/>
<keyword evidence="3" id="KW-0808">Transferase</keyword>
<evidence type="ECO:0008006" key="11">
    <source>
        <dbReference type="Google" id="ProtNLM"/>
    </source>
</evidence>
<keyword evidence="2" id="KW-0328">Glycosyltransferase</keyword>
<comment type="caution">
    <text evidence="9">The sequence shown here is derived from an EMBL/GenBank/DDBJ whole genome shotgun (WGS) entry which is preliminary data.</text>
</comment>
<protein>
    <recommendedName>
        <fullName evidence="11">Mannosyltransferase</fullName>
    </recommendedName>
</protein>
<evidence type="ECO:0000256" key="7">
    <source>
        <dbReference type="ARBA" id="ARBA00023136"/>
    </source>
</evidence>
<evidence type="ECO:0000256" key="8">
    <source>
        <dbReference type="SAM" id="Phobius"/>
    </source>
</evidence>
<reference evidence="9 10" key="1">
    <citation type="submission" date="2020-08" db="EMBL/GenBank/DDBJ databases">
        <title>Plant Genome Project.</title>
        <authorList>
            <person name="Zhang R.-G."/>
        </authorList>
    </citation>
    <scope>NUCLEOTIDE SEQUENCE [LARGE SCALE GENOMIC DNA]</scope>
    <source>
        <tissue evidence="9">Rhizome</tissue>
    </source>
</reference>
<evidence type="ECO:0000256" key="4">
    <source>
        <dbReference type="ARBA" id="ARBA00022692"/>
    </source>
</evidence>
<evidence type="ECO:0000256" key="3">
    <source>
        <dbReference type="ARBA" id="ARBA00022679"/>
    </source>
</evidence>
<feature type="transmembrane region" description="Helical" evidence="8">
    <location>
        <begin position="43"/>
        <end position="62"/>
    </location>
</feature>
<keyword evidence="6 8" id="KW-1133">Transmembrane helix</keyword>
<keyword evidence="4 8" id="KW-0812">Transmembrane</keyword>
<comment type="subcellular location">
    <subcellularLocation>
        <location evidence="1">Endoplasmic reticulum membrane</location>
        <topology evidence="1">Multi-pass membrane protein</topology>
    </subcellularLocation>
</comment>
<dbReference type="GO" id="GO:0016757">
    <property type="term" value="F:glycosyltransferase activity"/>
    <property type="evidence" value="ECO:0007669"/>
    <property type="project" value="UniProtKB-KW"/>
</dbReference>
<feature type="transmembrane region" description="Helical" evidence="8">
    <location>
        <begin position="83"/>
        <end position="100"/>
    </location>
</feature>
<name>A0A8J5FDM0_ZINOF</name>
<keyword evidence="10" id="KW-1185">Reference proteome</keyword>
<evidence type="ECO:0000256" key="6">
    <source>
        <dbReference type="ARBA" id="ARBA00022989"/>
    </source>
</evidence>
<dbReference type="Proteomes" id="UP000734854">
    <property type="component" value="Unassembled WGS sequence"/>
</dbReference>
<dbReference type="InterPro" id="IPR005599">
    <property type="entry name" value="GPI_mannosylTrfase"/>
</dbReference>
<gene>
    <name evidence="9" type="ORF">ZIOFF_054441</name>
</gene>
<organism evidence="9 10">
    <name type="scientific">Zingiber officinale</name>
    <name type="common">Ginger</name>
    <name type="synonym">Amomum zingiber</name>
    <dbReference type="NCBI Taxonomy" id="94328"/>
    <lineage>
        <taxon>Eukaryota</taxon>
        <taxon>Viridiplantae</taxon>
        <taxon>Streptophyta</taxon>
        <taxon>Embryophyta</taxon>
        <taxon>Tracheophyta</taxon>
        <taxon>Spermatophyta</taxon>
        <taxon>Magnoliopsida</taxon>
        <taxon>Liliopsida</taxon>
        <taxon>Zingiberales</taxon>
        <taxon>Zingiberaceae</taxon>
        <taxon>Zingiber</taxon>
    </lineage>
</organism>
<evidence type="ECO:0000313" key="9">
    <source>
        <dbReference type="EMBL" id="KAG6485874.1"/>
    </source>
</evidence>
<evidence type="ECO:0000256" key="1">
    <source>
        <dbReference type="ARBA" id="ARBA00004477"/>
    </source>
</evidence>
<accession>A0A8J5FDM0</accession>
<keyword evidence="5" id="KW-0256">Endoplasmic reticulum</keyword>
<dbReference type="AlphaFoldDB" id="A0A8J5FDM0"/>
<dbReference type="EMBL" id="JACMSC010000015">
    <property type="protein sequence ID" value="KAG6485874.1"/>
    <property type="molecule type" value="Genomic_DNA"/>
</dbReference>